<reference evidence="1 2" key="1">
    <citation type="submission" date="2016-05" db="EMBL/GenBank/DDBJ databases">
        <title>Genomic and physiological characterization of Planctopirus sp. isolated from fresh water lake.</title>
        <authorList>
            <person name="Subhash Y."/>
            <person name="Ramana C."/>
        </authorList>
    </citation>
    <scope>NUCLEOTIDE SEQUENCE [LARGE SCALE GENOMIC DNA]</scope>
    <source>
        <strain evidence="1 2">JC280</strain>
    </source>
</reference>
<dbReference type="Proteomes" id="UP000094828">
    <property type="component" value="Unassembled WGS sequence"/>
</dbReference>
<dbReference type="EMBL" id="LYDR01000110">
    <property type="protein sequence ID" value="ODA30442.1"/>
    <property type="molecule type" value="Genomic_DNA"/>
</dbReference>
<organism evidence="1 2">
    <name type="scientific">Planctopirus hydrillae</name>
    <dbReference type="NCBI Taxonomy" id="1841610"/>
    <lineage>
        <taxon>Bacteria</taxon>
        <taxon>Pseudomonadati</taxon>
        <taxon>Planctomycetota</taxon>
        <taxon>Planctomycetia</taxon>
        <taxon>Planctomycetales</taxon>
        <taxon>Planctomycetaceae</taxon>
        <taxon>Planctopirus</taxon>
    </lineage>
</organism>
<name>A0A1C3EB35_9PLAN</name>
<keyword evidence="2" id="KW-1185">Reference proteome</keyword>
<comment type="caution">
    <text evidence="1">The sequence shown here is derived from an EMBL/GenBank/DDBJ whole genome shotgun (WGS) entry which is preliminary data.</text>
</comment>
<evidence type="ECO:0000313" key="1">
    <source>
        <dbReference type="EMBL" id="ODA30442.1"/>
    </source>
</evidence>
<evidence type="ECO:0000313" key="2">
    <source>
        <dbReference type="Proteomes" id="UP000094828"/>
    </source>
</evidence>
<gene>
    <name evidence="1" type="ORF">A6X21_00120</name>
</gene>
<protein>
    <recommendedName>
        <fullName evidence="3">Phospholipase C/D domain-containing protein</fullName>
    </recommendedName>
</protein>
<dbReference type="AlphaFoldDB" id="A0A1C3EB35"/>
<proteinExistence type="predicted"/>
<sequence>MNYFAHALPHLVDPWFVAGTAVPDWLGAVARRTRPRPEKLLPETITNAFPQAPARQQVQSILSGIVQHHQDDDWFHRTAAFQEVQAQLTLDFRQAFGAQDGFRGGFLAHLSLELLLDASLMERYPGKIDQYYESLKLVDAEVVELAVNLASKHPTTVFDWFIPAFLEERFLPDYLDDTLLSWRLRQVWKRIGLDHMPEQLEQAIPAARKLVRHRTDELLPEHLYAWPIR</sequence>
<evidence type="ECO:0008006" key="3">
    <source>
        <dbReference type="Google" id="ProtNLM"/>
    </source>
</evidence>
<dbReference type="STRING" id="1841610.A6X21_00120"/>
<accession>A0A1C3EB35</accession>